<dbReference type="AlphaFoldDB" id="A0A1P8UXP5"/>
<evidence type="ECO:0000313" key="2">
    <source>
        <dbReference type="EMBL" id="APZ54153.1"/>
    </source>
</evidence>
<accession>A0A1P8UXP5</accession>
<sequence length="42" mass="4370">MRDRSGEFAFETLGHHDTSPSGMNGRSIPAGQAAPAGQIDAK</sequence>
<evidence type="ECO:0000256" key="1">
    <source>
        <dbReference type="SAM" id="MobiDB-lite"/>
    </source>
</evidence>
<proteinExistence type="predicted"/>
<keyword evidence="3" id="KW-1185">Reference proteome</keyword>
<reference evidence="2 3" key="1">
    <citation type="submission" date="2016-04" db="EMBL/GenBank/DDBJ databases">
        <title>Deep-sea bacteria in the southern Pacific.</title>
        <authorList>
            <person name="Tang K."/>
        </authorList>
    </citation>
    <scope>NUCLEOTIDE SEQUENCE [LARGE SCALE GENOMIC DNA]</scope>
    <source>
        <strain evidence="2 3">JLT2014</strain>
    </source>
</reference>
<name>A0A1P8UXP5_9RHOB</name>
<dbReference type="EMBL" id="CP015093">
    <property type="protein sequence ID" value="APZ54153.1"/>
    <property type="molecule type" value="Genomic_DNA"/>
</dbReference>
<dbReference type="Proteomes" id="UP000187059">
    <property type="component" value="Chromosome"/>
</dbReference>
<dbReference type="KEGG" id="paby:Ga0080574_TMP3819"/>
<evidence type="ECO:0000313" key="3">
    <source>
        <dbReference type="Proteomes" id="UP000187059"/>
    </source>
</evidence>
<gene>
    <name evidence="2" type="ORF">Ga0080574_TMP3819</name>
</gene>
<protein>
    <submittedName>
        <fullName evidence="2">Uncharacterized protein</fullName>
    </submittedName>
</protein>
<feature type="region of interest" description="Disordered" evidence="1">
    <location>
        <begin position="1"/>
        <end position="42"/>
    </location>
</feature>
<organism evidence="2 3">
    <name type="scientific">Salipiger abyssi</name>
    <dbReference type="NCBI Taxonomy" id="1250539"/>
    <lineage>
        <taxon>Bacteria</taxon>
        <taxon>Pseudomonadati</taxon>
        <taxon>Pseudomonadota</taxon>
        <taxon>Alphaproteobacteria</taxon>
        <taxon>Rhodobacterales</taxon>
        <taxon>Roseobacteraceae</taxon>
        <taxon>Salipiger</taxon>
    </lineage>
</organism>